<evidence type="ECO:0000313" key="5">
    <source>
        <dbReference type="Proteomes" id="UP001595710"/>
    </source>
</evidence>
<sequence>MPIQIILSDLHDQEPVESALIATAFNLLVKHPEKPLSVTQVIKAAGVSRASFYKYFSNKEDLFAAILLSEELAIHGLIKQMSHEHSAGELLKNYLNYCIQNIKKYKLLGQLETILQKNNETIERFTRWKLLRASHVDEFSAAIQSTLPAEHKLDEENIRFYYGLIWSIASGVSHLTDSDYFHELIADKRGFSKFLLESVYTIGEKT</sequence>
<dbReference type="RefSeq" id="WP_215999685.1">
    <property type="nucleotide sequence ID" value="NZ_JBHRYN010000005.1"/>
</dbReference>
<evidence type="ECO:0000259" key="3">
    <source>
        <dbReference type="PROSITE" id="PS50977"/>
    </source>
</evidence>
<dbReference type="Proteomes" id="UP001595710">
    <property type="component" value="Unassembled WGS sequence"/>
</dbReference>
<dbReference type="Pfam" id="PF00440">
    <property type="entry name" value="TetR_N"/>
    <property type="match status" value="1"/>
</dbReference>
<keyword evidence="5" id="KW-1185">Reference proteome</keyword>
<comment type="caution">
    <text evidence="4">The sequence shown here is derived from an EMBL/GenBank/DDBJ whole genome shotgun (WGS) entry which is preliminary data.</text>
</comment>
<dbReference type="InterPro" id="IPR050624">
    <property type="entry name" value="HTH-type_Tx_Regulator"/>
</dbReference>
<dbReference type="PROSITE" id="PS50977">
    <property type="entry name" value="HTH_TETR_2"/>
    <property type="match status" value="1"/>
</dbReference>
<protein>
    <submittedName>
        <fullName evidence="4">TetR/AcrR family transcriptional regulator</fullName>
    </submittedName>
</protein>
<evidence type="ECO:0000313" key="4">
    <source>
        <dbReference type="EMBL" id="MFC3700559.1"/>
    </source>
</evidence>
<organism evidence="4 5">
    <name type="scientific">Reinekea marina</name>
    <dbReference type="NCBI Taxonomy" id="1310421"/>
    <lineage>
        <taxon>Bacteria</taxon>
        <taxon>Pseudomonadati</taxon>
        <taxon>Pseudomonadota</taxon>
        <taxon>Gammaproteobacteria</taxon>
        <taxon>Oceanospirillales</taxon>
        <taxon>Saccharospirillaceae</taxon>
        <taxon>Reinekea</taxon>
    </lineage>
</organism>
<dbReference type="PANTHER" id="PTHR43479:SF11">
    <property type="entry name" value="ACREF_ENVCD OPERON REPRESSOR-RELATED"/>
    <property type="match status" value="1"/>
</dbReference>
<name>A0ABV7WNY7_9GAMM</name>
<dbReference type="InterPro" id="IPR001647">
    <property type="entry name" value="HTH_TetR"/>
</dbReference>
<gene>
    <name evidence="4" type="ORF">ACFOND_02825</name>
</gene>
<dbReference type="PANTHER" id="PTHR43479">
    <property type="entry name" value="ACREF/ENVCD OPERON REPRESSOR-RELATED"/>
    <property type="match status" value="1"/>
</dbReference>
<proteinExistence type="predicted"/>
<accession>A0ABV7WNY7</accession>
<reference evidence="5" key="1">
    <citation type="journal article" date="2019" name="Int. J. Syst. Evol. Microbiol.">
        <title>The Global Catalogue of Microorganisms (GCM) 10K type strain sequencing project: providing services to taxonomists for standard genome sequencing and annotation.</title>
        <authorList>
            <consortium name="The Broad Institute Genomics Platform"/>
            <consortium name="The Broad Institute Genome Sequencing Center for Infectious Disease"/>
            <person name="Wu L."/>
            <person name="Ma J."/>
        </authorList>
    </citation>
    <scope>NUCLEOTIDE SEQUENCE [LARGE SCALE GENOMIC DNA]</scope>
    <source>
        <strain evidence="5">CECT 8288</strain>
    </source>
</reference>
<evidence type="ECO:0000256" key="2">
    <source>
        <dbReference type="PROSITE-ProRule" id="PRU00335"/>
    </source>
</evidence>
<keyword evidence="1 2" id="KW-0238">DNA-binding</keyword>
<dbReference type="EMBL" id="JBHRYN010000005">
    <property type="protein sequence ID" value="MFC3700559.1"/>
    <property type="molecule type" value="Genomic_DNA"/>
</dbReference>
<feature type="DNA-binding region" description="H-T-H motif" evidence="2">
    <location>
        <begin position="37"/>
        <end position="56"/>
    </location>
</feature>
<feature type="domain" description="HTH tetR-type" evidence="3">
    <location>
        <begin position="14"/>
        <end position="74"/>
    </location>
</feature>
<evidence type="ECO:0000256" key="1">
    <source>
        <dbReference type="ARBA" id="ARBA00023125"/>
    </source>
</evidence>